<feature type="compositionally biased region" description="Low complexity" evidence="2">
    <location>
        <begin position="83"/>
        <end position="95"/>
    </location>
</feature>
<gene>
    <name evidence="6" type="ORF">BEL07_01410</name>
</gene>
<evidence type="ECO:0000259" key="5">
    <source>
        <dbReference type="Pfam" id="PF11611"/>
    </source>
</evidence>
<evidence type="ECO:0000256" key="2">
    <source>
        <dbReference type="SAM" id="MobiDB-lite"/>
    </source>
</evidence>
<dbReference type="AlphaFoldDB" id="A0A1E8QCA8"/>
<evidence type="ECO:0008006" key="8">
    <source>
        <dbReference type="Google" id="ProtNLM"/>
    </source>
</evidence>
<dbReference type="InterPro" id="IPR029050">
    <property type="entry name" value="Immunoprotect_excell_Ig-like"/>
</dbReference>
<protein>
    <recommendedName>
        <fullName evidence="8">DUF2510 domain-containing protein</fullName>
    </recommendedName>
</protein>
<keyword evidence="3" id="KW-0812">Transmembrane</keyword>
<dbReference type="RefSeq" id="WP_070351328.1">
    <property type="nucleotide sequence ID" value="NZ_CP043474.1"/>
</dbReference>
<feature type="domain" description="DUF4352" evidence="5">
    <location>
        <begin position="263"/>
        <end position="373"/>
    </location>
</feature>
<name>A0A1E8QCA8_9MYCO</name>
<organism evidence="6 7">
    <name type="scientific">Mycolicibacterium grossiae</name>
    <dbReference type="NCBI Taxonomy" id="1552759"/>
    <lineage>
        <taxon>Bacteria</taxon>
        <taxon>Bacillati</taxon>
        <taxon>Actinomycetota</taxon>
        <taxon>Actinomycetes</taxon>
        <taxon>Mycobacteriales</taxon>
        <taxon>Mycobacteriaceae</taxon>
        <taxon>Mycolicibacterium</taxon>
    </lineage>
</organism>
<keyword evidence="7" id="KW-1185">Reference proteome</keyword>
<keyword evidence="1" id="KW-0732">Signal</keyword>
<feature type="domain" description="DUF2510" evidence="4">
    <location>
        <begin position="8"/>
        <end position="39"/>
    </location>
</feature>
<feature type="compositionally biased region" description="Low complexity" evidence="2">
    <location>
        <begin position="233"/>
        <end position="259"/>
    </location>
</feature>
<keyword evidence="3" id="KW-0472">Membrane</keyword>
<feature type="transmembrane region" description="Helical" evidence="3">
    <location>
        <begin position="197"/>
        <end position="220"/>
    </location>
</feature>
<feature type="compositionally biased region" description="Low complexity" evidence="2">
    <location>
        <begin position="43"/>
        <end position="56"/>
    </location>
</feature>
<accession>A0A1E8QCA8</accession>
<evidence type="ECO:0000259" key="4">
    <source>
        <dbReference type="Pfam" id="PF10708"/>
    </source>
</evidence>
<dbReference type="Gene3D" id="2.60.40.1240">
    <property type="match status" value="1"/>
</dbReference>
<reference evidence="6 7" key="1">
    <citation type="submission" date="2016-09" db="EMBL/GenBank/DDBJ databases">
        <title>genome sequence of Mycobacterium sp. 739 SCH.</title>
        <authorList>
            <person name="Greninger A.L."/>
            <person name="Qin X."/>
            <person name="Jerome K."/>
            <person name="Vora S."/>
            <person name="Quinn K."/>
        </authorList>
    </citation>
    <scope>NUCLEOTIDE SEQUENCE [LARGE SCALE GENOMIC DNA]</scope>
    <source>
        <strain evidence="6 7">SCH</strain>
    </source>
</reference>
<dbReference type="Pfam" id="PF11611">
    <property type="entry name" value="DUF4352"/>
    <property type="match status" value="1"/>
</dbReference>
<dbReference type="InterPro" id="IPR029051">
    <property type="entry name" value="DUF4352"/>
</dbReference>
<dbReference type="EMBL" id="MCHX01000002">
    <property type="protein sequence ID" value="OFJ55589.1"/>
    <property type="molecule type" value="Genomic_DNA"/>
</dbReference>
<evidence type="ECO:0000313" key="6">
    <source>
        <dbReference type="EMBL" id="OFJ55589.1"/>
    </source>
</evidence>
<sequence>MTAPPTPAGWYPDPEALGMLRYWDGAAWTHHRSQAIPPAGERATAAAPLTDPTAGAPHEDPASDRSDAPTSAPPPEPSPFEPPTFETFETPSFEAISSGALTTPDAPAVDAPTETTPDHPVGAEQPTGPDDDANAGPASEQPTTVVPTFTAPPPPAAWNAPPDDSGHAHSFGPAAPSSFGAPEGFPPSQNPGKRRLVIGYLGSVAALLVILIGLLVYAFAIRDTSTTDIASVEPSTFETAEPSSPEPTTGTAAPADTAPVDGQVTEGPFTFAISGTETGPTITSVEDDSVQKTATGEFVVVYVMVGNNGPDAQDFLSTLQVLKAGDTTFVPDDEASFYMGGGVVTIEPGEVVETAVAFDVPVGTVPTSIEVHGIPGGAGAELPLQ</sequence>
<feature type="region of interest" description="Disordered" evidence="2">
    <location>
        <begin position="33"/>
        <end position="188"/>
    </location>
</feature>
<feature type="region of interest" description="Disordered" evidence="2">
    <location>
        <begin position="232"/>
        <end position="261"/>
    </location>
</feature>
<evidence type="ECO:0000256" key="1">
    <source>
        <dbReference type="ARBA" id="ARBA00022729"/>
    </source>
</evidence>
<dbReference type="InterPro" id="IPR018929">
    <property type="entry name" value="DUF2510"/>
</dbReference>
<proteinExistence type="predicted"/>
<evidence type="ECO:0000313" key="7">
    <source>
        <dbReference type="Proteomes" id="UP000178953"/>
    </source>
</evidence>
<dbReference type="OrthoDB" id="3430849at2"/>
<feature type="compositionally biased region" description="Pro residues" evidence="2">
    <location>
        <begin position="71"/>
        <end position="82"/>
    </location>
</feature>
<dbReference type="Proteomes" id="UP000178953">
    <property type="component" value="Unassembled WGS sequence"/>
</dbReference>
<keyword evidence="3" id="KW-1133">Transmembrane helix</keyword>
<feature type="compositionally biased region" description="Basic and acidic residues" evidence="2">
    <location>
        <begin position="57"/>
        <end position="67"/>
    </location>
</feature>
<evidence type="ECO:0000256" key="3">
    <source>
        <dbReference type="SAM" id="Phobius"/>
    </source>
</evidence>
<comment type="caution">
    <text evidence="6">The sequence shown here is derived from an EMBL/GenBank/DDBJ whole genome shotgun (WGS) entry which is preliminary data.</text>
</comment>
<dbReference type="Pfam" id="PF10708">
    <property type="entry name" value="DUF2510"/>
    <property type="match status" value="1"/>
</dbReference>